<feature type="transmembrane region" description="Helical" evidence="1">
    <location>
        <begin position="353"/>
        <end position="375"/>
    </location>
</feature>
<dbReference type="PANTHER" id="PTHR11161:SF72">
    <property type="entry name" value="FI21449P1"/>
    <property type="match status" value="1"/>
</dbReference>
<keyword evidence="1" id="KW-0812">Transmembrane</keyword>
<reference evidence="3" key="1">
    <citation type="submission" date="2022-01" db="EMBL/GenBank/DDBJ databases">
        <authorList>
            <person name="King R."/>
        </authorList>
    </citation>
    <scope>NUCLEOTIDE SEQUENCE</scope>
</reference>
<evidence type="ECO:0000313" key="3">
    <source>
        <dbReference type="EMBL" id="CAG9764644.1"/>
    </source>
</evidence>
<evidence type="ECO:0000313" key="4">
    <source>
        <dbReference type="Proteomes" id="UP001152799"/>
    </source>
</evidence>
<dbReference type="Proteomes" id="UP001152799">
    <property type="component" value="Chromosome 2"/>
</dbReference>
<feature type="transmembrane region" description="Helical" evidence="1">
    <location>
        <begin position="384"/>
        <end position="404"/>
    </location>
</feature>
<name>A0A9N9QM40_9CUCU</name>
<dbReference type="OrthoDB" id="10265389at2759"/>
<feature type="transmembrane region" description="Helical" evidence="1">
    <location>
        <begin position="244"/>
        <end position="267"/>
    </location>
</feature>
<accession>A0A9N9QM40</accession>
<feature type="domain" description="Acyltransferase 3" evidence="2">
    <location>
        <begin position="206"/>
        <end position="551"/>
    </location>
</feature>
<organism evidence="3 4">
    <name type="scientific">Ceutorhynchus assimilis</name>
    <name type="common">cabbage seed weevil</name>
    <dbReference type="NCBI Taxonomy" id="467358"/>
    <lineage>
        <taxon>Eukaryota</taxon>
        <taxon>Metazoa</taxon>
        <taxon>Ecdysozoa</taxon>
        <taxon>Arthropoda</taxon>
        <taxon>Hexapoda</taxon>
        <taxon>Insecta</taxon>
        <taxon>Pterygota</taxon>
        <taxon>Neoptera</taxon>
        <taxon>Endopterygota</taxon>
        <taxon>Coleoptera</taxon>
        <taxon>Polyphaga</taxon>
        <taxon>Cucujiformia</taxon>
        <taxon>Curculionidae</taxon>
        <taxon>Ceutorhynchinae</taxon>
        <taxon>Ceutorhynchus</taxon>
    </lineage>
</organism>
<feature type="transmembrane region" description="Helical" evidence="1">
    <location>
        <begin position="144"/>
        <end position="163"/>
    </location>
</feature>
<evidence type="ECO:0000256" key="1">
    <source>
        <dbReference type="SAM" id="Phobius"/>
    </source>
</evidence>
<proteinExistence type="predicted"/>
<feature type="transmembrane region" description="Helical" evidence="1">
    <location>
        <begin position="532"/>
        <end position="552"/>
    </location>
</feature>
<dbReference type="InterPro" id="IPR002656">
    <property type="entry name" value="Acyl_transf_3_dom"/>
</dbReference>
<gene>
    <name evidence="3" type="ORF">CEUTPL_LOCUS5278</name>
</gene>
<feature type="transmembrane region" description="Helical" evidence="1">
    <location>
        <begin position="465"/>
        <end position="483"/>
    </location>
</feature>
<dbReference type="AlphaFoldDB" id="A0A9N9QM40"/>
<dbReference type="EMBL" id="OU892278">
    <property type="protein sequence ID" value="CAG9764644.1"/>
    <property type="molecule type" value="Genomic_DNA"/>
</dbReference>
<keyword evidence="1" id="KW-0472">Membrane</keyword>
<dbReference type="Pfam" id="PF01757">
    <property type="entry name" value="Acyl_transf_3"/>
    <property type="match status" value="1"/>
</dbReference>
<dbReference type="GO" id="GO:0016747">
    <property type="term" value="F:acyltransferase activity, transferring groups other than amino-acyl groups"/>
    <property type="evidence" value="ECO:0007669"/>
    <property type="project" value="InterPro"/>
</dbReference>
<feature type="transmembrane region" description="Helical" evidence="1">
    <location>
        <begin position="581"/>
        <end position="602"/>
    </location>
</feature>
<keyword evidence="4" id="KW-1185">Reference proteome</keyword>
<dbReference type="PANTHER" id="PTHR11161">
    <property type="entry name" value="O-ACYLTRANSFERASE"/>
    <property type="match status" value="1"/>
</dbReference>
<feature type="transmembrane region" description="Helical" evidence="1">
    <location>
        <begin position="288"/>
        <end position="310"/>
    </location>
</feature>
<feature type="transmembrane region" description="Helical" evidence="1">
    <location>
        <begin position="431"/>
        <end position="453"/>
    </location>
</feature>
<protein>
    <recommendedName>
        <fullName evidence="2">Acyltransferase 3 domain-containing protein</fullName>
    </recommendedName>
</protein>
<sequence>MKDAAKVQLHVFGAYTILAALVMGDSNAGTNIEKYPELFAMDNYYKCMKNERNLYCTGILKLIPKDHTSEFWSEIVKRSLHSSNFNRTIVYRKLCIPESFTKNYAFKKKFIENTTNNELLSHNLSSQVFDIQCKKEMIFGMSNSSIFGISAIYIGIVMIATLYEGVFLRNRRPISIDKWIRCFSLTSSWKKITQSRSEDFENLQCMQGIRTFQTLIIVSGHVMLALTQKHIRNTGEIEYYSKTLLYQCWTTFFMLVMQTYLVMSSWLCTNQIMEIFKQNREFSLRDAVLLLVHRCARFWPVLFVMIFIGIPSMENGPSIFELGNMQLHACSKNWWATLLFVTNFINPYEVCNLVMWSLSIDTQFYLCAIIFFYVIHKYGLNAEIFLGLMFLITYAINAWQVHIFDLGTNSPLSLKLLTHLNFFYDGKIPHIYLGFWINSSSSIIGMLFGYRYFCRKDSKPKEKSHEKLLYTAFIALPLLAVIISEIELNKLWTVLLTPLVKPLFGYGIAIGIYGMYRNYIKGYSKLLCENKFAVFLGNFTFCVYVFHFIPVFSRNARSTYTLVLNVPVLIPAIIKDSIKSWIIGVIACVILEQPGIALKNLILPSMKKKRQSFRYYCNENLNEIGKYRNH</sequence>
<evidence type="ECO:0000259" key="2">
    <source>
        <dbReference type="Pfam" id="PF01757"/>
    </source>
</evidence>
<keyword evidence="1" id="KW-1133">Transmembrane helix</keyword>
<dbReference type="InterPro" id="IPR052728">
    <property type="entry name" value="O2_lipid_transport_reg"/>
</dbReference>